<comment type="caution">
    <text evidence="1">The sequence shown here is derived from an EMBL/GenBank/DDBJ whole genome shotgun (WGS) entry which is preliminary data.</text>
</comment>
<accession>A0A433QR33</accession>
<sequence>MRGGVRAVLRWLIGPEMRMNRGELMQRGRLTGVDQDTDAILEDRVEGAVIPALALLPHVIQVLPRLLVGLNVILVALGRGGEAREDILRVVAVLNKARAGRVGVAHSATGTLVEHGAISRVAPHLRVVLVLHIRIRQSVADQQGGKVHGLEC</sequence>
<gene>
    <name evidence="1" type="ORF">BC938DRAFT_475976</name>
</gene>
<dbReference type="EMBL" id="RBNJ01002233">
    <property type="protein sequence ID" value="RUS32235.1"/>
    <property type="molecule type" value="Genomic_DNA"/>
</dbReference>
<dbReference type="AlphaFoldDB" id="A0A433QR33"/>
<reference evidence="1 2" key="1">
    <citation type="journal article" date="2018" name="New Phytol.">
        <title>Phylogenomics of Endogonaceae and evolution of mycorrhizas within Mucoromycota.</title>
        <authorList>
            <person name="Chang Y."/>
            <person name="Desiro A."/>
            <person name="Na H."/>
            <person name="Sandor L."/>
            <person name="Lipzen A."/>
            <person name="Clum A."/>
            <person name="Barry K."/>
            <person name="Grigoriev I.V."/>
            <person name="Martin F.M."/>
            <person name="Stajich J.E."/>
            <person name="Smith M.E."/>
            <person name="Bonito G."/>
            <person name="Spatafora J.W."/>
        </authorList>
    </citation>
    <scope>NUCLEOTIDE SEQUENCE [LARGE SCALE GENOMIC DNA]</scope>
    <source>
        <strain evidence="1 2">AD002</strain>
    </source>
</reference>
<organism evidence="1 2">
    <name type="scientific">Jimgerdemannia flammicorona</name>
    <dbReference type="NCBI Taxonomy" id="994334"/>
    <lineage>
        <taxon>Eukaryota</taxon>
        <taxon>Fungi</taxon>
        <taxon>Fungi incertae sedis</taxon>
        <taxon>Mucoromycota</taxon>
        <taxon>Mucoromycotina</taxon>
        <taxon>Endogonomycetes</taxon>
        <taxon>Endogonales</taxon>
        <taxon>Endogonaceae</taxon>
        <taxon>Jimgerdemannia</taxon>
    </lineage>
</organism>
<name>A0A433QR33_9FUNG</name>
<dbReference type="Proteomes" id="UP000274822">
    <property type="component" value="Unassembled WGS sequence"/>
</dbReference>
<keyword evidence="2" id="KW-1185">Reference proteome</keyword>
<proteinExistence type="predicted"/>
<evidence type="ECO:0000313" key="1">
    <source>
        <dbReference type="EMBL" id="RUS32235.1"/>
    </source>
</evidence>
<evidence type="ECO:0000313" key="2">
    <source>
        <dbReference type="Proteomes" id="UP000274822"/>
    </source>
</evidence>
<protein>
    <submittedName>
        <fullName evidence="1">Uncharacterized protein</fullName>
    </submittedName>
</protein>